<comment type="similarity">
    <text evidence="1">Belongs to the UPF0337 (CsbD) family.</text>
</comment>
<dbReference type="Gene3D" id="1.10.1470.10">
    <property type="entry name" value="YjbJ"/>
    <property type="match status" value="1"/>
</dbReference>
<dbReference type="InterPro" id="IPR008462">
    <property type="entry name" value="CsbD"/>
</dbReference>
<name>A0ABU2B769_9CORY</name>
<feature type="domain" description="CsbD-like" evidence="2">
    <location>
        <begin position="4"/>
        <end position="53"/>
    </location>
</feature>
<accession>A0ABU2B769</accession>
<dbReference type="RefSeq" id="WP_338078716.1">
    <property type="nucleotide sequence ID" value="NZ_BAAAJS010000035.1"/>
</dbReference>
<evidence type="ECO:0000313" key="3">
    <source>
        <dbReference type="EMBL" id="MDR7354445.1"/>
    </source>
</evidence>
<keyword evidence="4" id="KW-1185">Reference proteome</keyword>
<organism evidence="3 4">
    <name type="scientific">Corynebacterium felinum</name>
    <dbReference type="NCBI Taxonomy" id="131318"/>
    <lineage>
        <taxon>Bacteria</taxon>
        <taxon>Bacillati</taxon>
        <taxon>Actinomycetota</taxon>
        <taxon>Actinomycetes</taxon>
        <taxon>Mycobacteriales</taxon>
        <taxon>Corynebacteriaceae</taxon>
        <taxon>Corynebacterium</taxon>
    </lineage>
</organism>
<protein>
    <submittedName>
        <fullName evidence="3">Uncharacterized protein YjbJ (UPF0337 family)</fullName>
    </submittedName>
</protein>
<evidence type="ECO:0000313" key="4">
    <source>
        <dbReference type="Proteomes" id="UP001183619"/>
    </source>
</evidence>
<reference evidence="3 4" key="1">
    <citation type="submission" date="2023-07" db="EMBL/GenBank/DDBJ databases">
        <title>Sequencing the genomes of 1000 actinobacteria strains.</title>
        <authorList>
            <person name="Klenk H.-P."/>
        </authorList>
    </citation>
    <scope>NUCLEOTIDE SEQUENCE [LARGE SCALE GENOMIC DNA]</scope>
    <source>
        <strain evidence="3 4">DSM 44508</strain>
    </source>
</reference>
<comment type="caution">
    <text evidence="3">The sequence shown here is derived from an EMBL/GenBank/DDBJ whole genome shotgun (WGS) entry which is preliminary data.</text>
</comment>
<dbReference type="InterPro" id="IPR036629">
    <property type="entry name" value="YjbJ_sf"/>
</dbReference>
<evidence type="ECO:0000256" key="1">
    <source>
        <dbReference type="ARBA" id="ARBA00009129"/>
    </source>
</evidence>
<dbReference type="EMBL" id="JAVDYF010000001">
    <property type="protein sequence ID" value="MDR7354445.1"/>
    <property type="molecule type" value="Genomic_DNA"/>
</dbReference>
<dbReference type="Proteomes" id="UP001183619">
    <property type="component" value="Unassembled WGS sequence"/>
</dbReference>
<gene>
    <name evidence="3" type="ORF">J2S37_000983</name>
</gene>
<evidence type="ECO:0000259" key="2">
    <source>
        <dbReference type="Pfam" id="PF05532"/>
    </source>
</evidence>
<sequence length="80" mass="8279">MSDFENTVDDLKGKAKEAIGEATGNESLADEGKADQVIAGVKDAVHNAGESIKEAAEQAGESIKDAANKLIGSFKKDDDA</sequence>
<dbReference type="Pfam" id="PF05532">
    <property type="entry name" value="CsbD"/>
    <property type="match status" value="1"/>
</dbReference>
<dbReference type="SUPFAM" id="SSF69047">
    <property type="entry name" value="Hypothetical protein YjbJ"/>
    <property type="match status" value="1"/>
</dbReference>
<proteinExistence type="inferred from homology"/>